<keyword evidence="3" id="KW-1185">Reference proteome</keyword>
<evidence type="ECO:0000256" key="1">
    <source>
        <dbReference type="SAM" id="MobiDB-lite"/>
    </source>
</evidence>
<sequence length="79" mass="8496">MKSSSAPEFSGRGLNEPIRSINAPEFTGRGPDEPMKSINALKFTGRGLNEQMKSISAPCYGEDHQKSANGEWLGNGTVL</sequence>
<evidence type="ECO:0000313" key="3">
    <source>
        <dbReference type="Proteomes" id="UP000711047"/>
    </source>
</evidence>
<dbReference type="EMBL" id="JABMKX010000004">
    <property type="protein sequence ID" value="NQX45378.1"/>
    <property type="molecule type" value="Genomic_DNA"/>
</dbReference>
<feature type="region of interest" description="Disordered" evidence="1">
    <location>
        <begin position="1"/>
        <end position="37"/>
    </location>
</feature>
<evidence type="ECO:0000313" key="2">
    <source>
        <dbReference type="EMBL" id="NQX45378.1"/>
    </source>
</evidence>
<gene>
    <name evidence="2" type="ORF">HQN87_08545</name>
</gene>
<proteinExistence type="predicted"/>
<dbReference type="RefSeq" id="WP_173130672.1">
    <property type="nucleotide sequence ID" value="NZ_JABMKX010000004.1"/>
</dbReference>
<organism evidence="2 3">
    <name type="scientific">Paenibacillus tritici</name>
    <dbReference type="NCBI Taxonomy" id="1873425"/>
    <lineage>
        <taxon>Bacteria</taxon>
        <taxon>Bacillati</taxon>
        <taxon>Bacillota</taxon>
        <taxon>Bacilli</taxon>
        <taxon>Bacillales</taxon>
        <taxon>Paenibacillaceae</taxon>
        <taxon>Paenibacillus</taxon>
    </lineage>
</organism>
<comment type="caution">
    <text evidence="2">The sequence shown here is derived from an EMBL/GenBank/DDBJ whole genome shotgun (WGS) entry which is preliminary data.</text>
</comment>
<dbReference type="Proteomes" id="UP000711047">
    <property type="component" value="Unassembled WGS sequence"/>
</dbReference>
<reference evidence="2 3" key="1">
    <citation type="submission" date="2020-05" db="EMBL/GenBank/DDBJ databases">
        <title>Paenibacillus glebae, sp. nov., Paenibacillus humi sp. nov., Paenibacillus pedi sp. nov., Paenibacillus terrestris sp. nov. and Paenibacillus terricola sp. nov., isolated from a forest top soil sample.</title>
        <authorList>
            <person name="Qi S."/>
            <person name="Carlier A."/>
            <person name="Cnockaert M."/>
            <person name="Vandamme P."/>
        </authorList>
    </citation>
    <scope>NUCLEOTIDE SEQUENCE [LARGE SCALE GENOMIC DNA]</scope>
    <source>
        <strain evidence="2 3">LMG 29502</strain>
    </source>
</reference>
<name>A0ABX2DMW0_9BACL</name>
<feature type="region of interest" description="Disordered" evidence="1">
    <location>
        <begin position="60"/>
        <end position="79"/>
    </location>
</feature>
<protein>
    <submittedName>
        <fullName evidence="2">Uncharacterized protein</fullName>
    </submittedName>
</protein>
<accession>A0ABX2DMW0</accession>